<protein>
    <submittedName>
        <fullName evidence="1">Uncharacterized protein</fullName>
    </submittedName>
</protein>
<gene>
    <name evidence="1" type="ORF">ACFQY0_21365</name>
</gene>
<evidence type="ECO:0000313" key="1">
    <source>
        <dbReference type="EMBL" id="MFC7339747.1"/>
    </source>
</evidence>
<comment type="caution">
    <text evidence="1">The sequence shown here is derived from an EMBL/GenBank/DDBJ whole genome shotgun (WGS) entry which is preliminary data.</text>
</comment>
<reference evidence="2" key="1">
    <citation type="journal article" date="2019" name="Int. J. Syst. Evol. Microbiol.">
        <title>The Global Catalogue of Microorganisms (GCM) 10K type strain sequencing project: providing services to taxonomists for standard genome sequencing and annotation.</title>
        <authorList>
            <consortium name="The Broad Institute Genomics Platform"/>
            <consortium name="The Broad Institute Genome Sequencing Center for Infectious Disease"/>
            <person name="Wu L."/>
            <person name="Ma J."/>
        </authorList>
    </citation>
    <scope>NUCLEOTIDE SEQUENCE [LARGE SCALE GENOMIC DNA]</scope>
    <source>
        <strain evidence="2">CGMCC 4.1467</strain>
    </source>
</reference>
<name>A0ABW2LBC6_9BACT</name>
<sequence length="150" mass="17185">TLAQKIEPNRMAANPFIHIRSTKFPILPGEEEELVNEGTYGKALAEYLAEHLRTRGYDIPFTCCEDWGWWVEIRGQPYSLGCCVYGASDAGDSPELCVKISRDPERKWSLLRFRMIDTRERVNKLLDDLKAVFEDDSEVEIAGLTEDFPL</sequence>
<dbReference type="EMBL" id="JBHTBS010000090">
    <property type="protein sequence ID" value="MFC7339747.1"/>
    <property type="molecule type" value="Genomic_DNA"/>
</dbReference>
<dbReference type="Proteomes" id="UP001596472">
    <property type="component" value="Unassembled WGS sequence"/>
</dbReference>
<evidence type="ECO:0000313" key="2">
    <source>
        <dbReference type="Proteomes" id="UP001596472"/>
    </source>
</evidence>
<keyword evidence="2" id="KW-1185">Reference proteome</keyword>
<accession>A0ABW2LBC6</accession>
<organism evidence="1 2">
    <name type="scientific">Haloferula chungangensis</name>
    <dbReference type="NCBI Taxonomy" id="1048331"/>
    <lineage>
        <taxon>Bacteria</taxon>
        <taxon>Pseudomonadati</taxon>
        <taxon>Verrucomicrobiota</taxon>
        <taxon>Verrucomicrobiia</taxon>
        <taxon>Verrucomicrobiales</taxon>
        <taxon>Verrucomicrobiaceae</taxon>
        <taxon>Haloferula</taxon>
    </lineage>
</organism>
<feature type="non-terminal residue" evidence="1">
    <location>
        <position position="1"/>
    </location>
</feature>
<proteinExistence type="predicted"/>